<name>A0A926VIL6_9CYAN</name>
<evidence type="ECO:0000313" key="2">
    <source>
        <dbReference type="Proteomes" id="UP000641646"/>
    </source>
</evidence>
<protein>
    <submittedName>
        <fullName evidence="1">Uncharacterized protein</fullName>
    </submittedName>
</protein>
<accession>A0A926VIL6</accession>
<sequence length="185" mass="20359">MKSLVVSESISVTQNDVLYVAQQLTRDLKALSKAYPNLLSIDYASDLQDSFTTFLYNNAITELGFSIYDPANSNLVYHEYRYKVLYGGDVVSVNPSGGRGGRGGRSVEPVSVPSSALFIPWVKWSQTMMLLSEDEQRNIVIDTGWSIPGKGSSFQGKYEGGNWSNLGHYYSGSLGVSGLVYVRET</sequence>
<organism evidence="1 2">
    <name type="scientific">Aerosakkonema funiforme FACHB-1375</name>
    <dbReference type="NCBI Taxonomy" id="2949571"/>
    <lineage>
        <taxon>Bacteria</taxon>
        <taxon>Bacillati</taxon>
        <taxon>Cyanobacteriota</taxon>
        <taxon>Cyanophyceae</taxon>
        <taxon>Oscillatoriophycideae</taxon>
        <taxon>Aerosakkonematales</taxon>
        <taxon>Aerosakkonemataceae</taxon>
        <taxon>Aerosakkonema</taxon>
    </lineage>
</organism>
<comment type="caution">
    <text evidence="1">The sequence shown here is derived from an EMBL/GenBank/DDBJ whole genome shotgun (WGS) entry which is preliminary data.</text>
</comment>
<proteinExistence type="predicted"/>
<reference evidence="1" key="1">
    <citation type="journal article" date="2015" name="ISME J.">
        <title>Draft Genome Sequence of Streptomyces incarnatus NRRL8089, which Produces the Nucleoside Antibiotic Sinefungin.</title>
        <authorList>
            <person name="Oshima K."/>
            <person name="Hattori M."/>
            <person name="Shimizu H."/>
            <person name="Fukuda K."/>
            <person name="Nemoto M."/>
            <person name="Inagaki K."/>
            <person name="Tamura T."/>
        </authorList>
    </citation>
    <scope>NUCLEOTIDE SEQUENCE</scope>
    <source>
        <strain evidence="1">FACHB-1375</strain>
    </source>
</reference>
<gene>
    <name evidence="1" type="ORF">H6G03_22790</name>
</gene>
<evidence type="ECO:0000313" key="1">
    <source>
        <dbReference type="EMBL" id="MBD2183858.1"/>
    </source>
</evidence>
<dbReference type="AlphaFoldDB" id="A0A926VIL6"/>
<keyword evidence="2" id="KW-1185">Reference proteome</keyword>
<dbReference type="Proteomes" id="UP000641646">
    <property type="component" value="Unassembled WGS sequence"/>
</dbReference>
<reference evidence="1" key="2">
    <citation type="submission" date="2020-08" db="EMBL/GenBank/DDBJ databases">
        <authorList>
            <person name="Chen M."/>
            <person name="Teng W."/>
            <person name="Zhao L."/>
            <person name="Hu C."/>
            <person name="Zhou Y."/>
            <person name="Han B."/>
            <person name="Song L."/>
            <person name="Shu W."/>
        </authorList>
    </citation>
    <scope>NUCLEOTIDE SEQUENCE</scope>
    <source>
        <strain evidence="1">FACHB-1375</strain>
    </source>
</reference>
<dbReference type="EMBL" id="JACJPW010000066">
    <property type="protein sequence ID" value="MBD2183858.1"/>
    <property type="molecule type" value="Genomic_DNA"/>
</dbReference>